<dbReference type="GO" id="GO:0050667">
    <property type="term" value="P:homocysteine metabolic process"/>
    <property type="evidence" value="ECO:0007669"/>
    <property type="project" value="TreeGrafter"/>
</dbReference>
<dbReference type="Gene3D" id="1.10.1240.10">
    <property type="entry name" value="Methionine synthase domain"/>
    <property type="match status" value="1"/>
</dbReference>
<dbReference type="Gene3D" id="3.20.20.20">
    <property type="entry name" value="Dihydropteroate synthase-like"/>
    <property type="match status" value="1"/>
</dbReference>
<feature type="binding site" evidence="18">
    <location>
        <position position="979"/>
    </location>
    <ligand>
        <name>S-adenosyl-L-methionine</name>
        <dbReference type="ChEBI" id="CHEBI:59789"/>
    </ligand>
</feature>
<evidence type="ECO:0000259" key="21">
    <source>
        <dbReference type="PROSITE" id="PS50970"/>
    </source>
</evidence>
<feature type="region of interest" description="Disordered" evidence="20">
    <location>
        <begin position="647"/>
        <end position="672"/>
    </location>
</feature>
<comment type="similarity">
    <text evidence="4">Belongs to the vitamin-B12 dependent methionine synthase family.</text>
</comment>
<dbReference type="Gene3D" id="3.40.50.280">
    <property type="entry name" value="Cobalamin-binding domain"/>
    <property type="match status" value="1"/>
</dbReference>
<dbReference type="PROSITE" id="PS50970">
    <property type="entry name" value="HCY"/>
    <property type="match status" value="1"/>
</dbReference>
<evidence type="ECO:0000256" key="10">
    <source>
        <dbReference type="ARBA" id="ARBA00022691"/>
    </source>
</evidence>
<comment type="pathway">
    <text evidence="3 16">Amino-acid biosynthesis; L-methionine biosynthesis via de novo pathway; L-methionine from L-homocysteine (MetH route): step 1/1.</text>
</comment>
<accession>A0AAV7Y254</accession>
<dbReference type="PROSITE" id="PS50972">
    <property type="entry name" value="PTERIN_BINDING"/>
    <property type="match status" value="1"/>
</dbReference>
<dbReference type="Proteomes" id="UP001146793">
    <property type="component" value="Unassembled WGS sequence"/>
</dbReference>
<dbReference type="PANTHER" id="PTHR45833">
    <property type="entry name" value="METHIONINE SYNTHASE"/>
    <property type="match status" value="1"/>
</dbReference>
<feature type="domain" description="B12-binding" evidence="24">
    <location>
        <begin position="775"/>
        <end position="910"/>
    </location>
</feature>
<dbReference type="InterPro" id="IPR000489">
    <property type="entry name" value="Pterin-binding_dom"/>
</dbReference>
<dbReference type="GO" id="GO:0008705">
    <property type="term" value="F:methionine synthase activity"/>
    <property type="evidence" value="ECO:0007669"/>
    <property type="project" value="UniProtKB-UniRule"/>
</dbReference>
<evidence type="ECO:0000256" key="6">
    <source>
        <dbReference type="ARBA" id="ARBA00022603"/>
    </source>
</evidence>
<keyword evidence="12" id="KW-0677">Repeat</keyword>
<feature type="binding site" evidence="18">
    <location>
        <position position="1185"/>
    </location>
    <ligand>
        <name>S-adenosyl-L-methionine</name>
        <dbReference type="ChEBI" id="CHEBI:59789"/>
    </ligand>
</feature>
<dbReference type="GO" id="GO:0008270">
    <property type="term" value="F:zinc ion binding"/>
    <property type="evidence" value="ECO:0007669"/>
    <property type="project" value="UniProtKB-UniRule"/>
</dbReference>
<reference evidence="26" key="1">
    <citation type="submission" date="2022-08" db="EMBL/GenBank/DDBJ databases">
        <title>Novel sulphate-reducing endosymbionts in the free-living metamonad Anaeramoeba.</title>
        <authorList>
            <person name="Jerlstrom-Hultqvist J."/>
            <person name="Cepicka I."/>
            <person name="Gallot-Lavallee L."/>
            <person name="Salas-Leiva D."/>
            <person name="Curtis B.A."/>
            <person name="Zahonova K."/>
            <person name="Pipaliya S."/>
            <person name="Dacks J."/>
            <person name="Roger A.J."/>
        </authorList>
    </citation>
    <scope>NUCLEOTIDE SEQUENCE</scope>
    <source>
        <strain evidence="26">Busselton2</strain>
    </source>
</reference>
<dbReference type="PIRSF" id="PIRSF000381">
    <property type="entry name" value="MetH"/>
    <property type="match status" value="1"/>
</dbReference>
<dbReference type="EC" id="2.1.1.13" evidence="5 16"/>
<dbReference type="Gene3D" id="3.20.20.330">
    <property type="entry name" value="Homocysteine-binding-like domain"/>
    <property type="match status" value="1"/>
</dbReference>
<feature type="binding site" description="axial binding residue" evidence="17">
    <location>
        <position position="788"/>
    </location>
    <ligand>
        <name>methylcob(III)alamin</name>
        <dbReference type="ChEBI" id="CHEBI:28115"/>
    </ligand>
    <ligandPart>
        <name>Co</name>
        <dbReference type="ChEBI" id="CHEBI:27638"/>
    </ligandPart>
</feature>
<evidence type="ECO:0000256" key="4">
    <source>
        <dbReference type="ARBA" id="ARBA00010398"/>
    </source>
</evidence>
<evidence type="ECO:0000259" key="22">
    <source>
        <dbReference type="PROSITE" id="PS50972"/>
    </source>
</evidence>
<dbReference type="PROSITE" id="PS51337">
    <property type="entry name" value="B12_BINDING_NTER"/>
    <property type="match status" value="1"/>
</dbReference>
<dbReference type="PANTHER" id="PTHR45833:SF1">
    <property type="entry name" value="METHIONINE SYNTHASE"/>
    <property type="match status" value="1"/>
</dbReference>
<dbReference type="GO" id="GO:0031419">
    <property type="term" value="F:cobalamin binding"/>
    <property type="evidence" value="ECO:0007669"/>
    <property type="project" value="UniProtKB-UniRule"/>
</dbReference>
<keyword evidence="13 16" id="KW-0862">Zinc</keyword>
<keyword evidence="15 16" id="KW-0170">Cobalt</keyword>
<dbReference type="SUPFAM" id="SSF47644">
    <property type="entry name" value="Methionine synthase domain"/>
    <property type="match status" value="1"/>
</dbReference>
<organism evidence="26 27">
    <name type="scientific">Anaeramoeba flamelloides</name>
    <dbReference type="NCBI Taxonomy" id="1746091"/>
    <lineage>
        <taxon>Eukaryota</taxon>
        <taxon>Metamonada</taxon>
        <taxon>Anaeramoebidae</taxon>
        <taxon>Anaeramoeba</taxon>
    </lineage>
</organism>
<dbReference type="Pfam" id="PF02574">
    <property type="entry name" value="S-methyl_trans"/>
    <property type="match status" value="1"/>
</dbReference>
<dbReference type="GO" id="GO:0046653">
    <property type="term" value="P:tetrahydrofolate metabolic process"/>
    <property type="evidence" value="ECO:0007669"/>
    <property type="project" value="TreeGrafter"/>
</dbReference>
<dbReference type="EMBL" id="JANTQA010000076">
    <property type="protein sequence ID" value="KAJ3423614.1"/>
    <property type="molecule type" value="Genomic_DNA"/>
</dbReference>
<keyword evidence="6 16" id="KW-0489">Methyltransferase</keyword>
<dbReference type="NCBIfam" id="TIGR02082">
    <property type="entry name" value="metH"/>
    <property type="match status" value="1"/>
</dbReference>
<keyword evidence="7 16" id="KW-0028">Amino-acid biosynthesis</keyword>
<feature type="binding site" evidence="18">
    <location>
        <position position="833"/>
    </location>
    <ligand>
        <name>methylcob(III)alamin</name>
        <dbReference type="ChEBI" id="CHEBI:28115"/>
    </ligand>
</feature>
<evidence type="ECO:0000259" key="24">
    <source>
        <dbReference type="PROSITE" id="PS51332"/>
    </source>
</evidence>
<dbReference type="InterPro" id="IPR036594">
    <property type="entry name" value="Meth_synthase_dom"/>
</dbReference>
<dbReference type="SUPFAM" id="SSF52242">
    <property type="entry name" value="Cobalamin (vitamin B12)-binding domain"/>
    <property type="match status" value="1"/>
</dbReference>
<feature type="binding site" evidence="17 19">
    <location>
        <position position="314"/>
    </location>
    <ligand>
        <name>Zn(2+)</name>
        <dbReference type="ChEBI" id="CHEBI:29105"/>
    </ligand>
</feature>
<dbReference type="InterPro" id="IPR011005">
    <property type="entry name" value="Dihydropteroate_synth-like_sf"/>
</dbReference>
<evidence type="ECO:0000256" key="17">
    <source>
        <dbReference type="PIRSR" id="PIRSR000381-1"/>
    </source>
</evidence>
<evidence type="ECO:0000256" key="5">
    <source>
        <dbReference type="ARBA" id="ARBA00012032"/>
    </source>
</evidence>
<comment type="caution">
    <text evidence="26">The sequence shown here is derived from an EMBL/GenBank/DDBJ whole genome shotgun (WGS) entry which is preliminary data.</text>
</comment>
<name>A0AAV7Y254_9EUKA</name>
<comment type="cofactor">
    <cofactor evidence="2 16 17">
        <name>methylcob(III)alamin</name>
        <dbReference type="ChEBI" id="CHEBI:28115"/>
    </cofactor>
</comment>
<dbReference type="InterPro" id="IPR011822">
    <property type="entry name" value="MetH"/>
</dbReference>
<dbReference type="InterPro" id="IPR003759">
    <property type="entry name" value="Cbl-bd_cap"/>
</dbReference>
<feature type="binding site" evidence="18">
    <location>
        <begin position="1240"/>
        <end position="1241"/>
    </location>
    <ligand>
        <name>S-adenosyl-L-methionine</name>
        <dbReference type="ChEBI" id="CHEBI:59789"/>
    </ligand>
</feature>
<dbReference type="AlphaFoldDB" id="A0AAV7Y254"/>
<dbReference type="SUPFAM" id="SSF51717">
    <property type="entry name" value="Dihydropteroate synthetase-like"/>
    <property type="match status" value="1"/>
</dbReference>
<dbReference type="FunFam" id="1.10.1240.10:FF:000001">
    <property type="entry name" value="Methionine synthase"/>
    <property type="match status" value="1"/>
</dbReference>
<dbReference type="SUPFAM" id="SSF56507">
    <property type="entry name" value="Methionine synthase activation domain-like"/>
    <property type="match status" value="1"/>
</dbReference>
<evidence type="ECO:0000313" key="27">
    <source>
        <dbReference type="Proteomes" id="UP001146793"/>
    </source>
</evidence>
<feature type="binding site" evidence="18">
    <location>
        <position position="837"/>
    </location>
    <ligand>
        <name>methylcob(III)alamin</name>
        <dbReference type="ChEBI" id="CHEBI:28115"/>
    </ligand>
</feature>
<evidence type="ECO:0000256" key="2">
    <source>
        <dbReference type="ARBA" id="ARBA00001956"/>
    </source>
</evidence>
<keyword evidence="8 16" id="KW-0846">Cobalamin</keyword>
<dbReference type="InterPro" id="IPR004223">
    <property type="entry name" value="VitB12-dep_Met_synth_activ_dom"/>
</dbReference>
<evidence type="ECO:0000256" key="16">
    <source>
        <dbReference type="PIRNR" id="PIRNR000381"/>
    </source>
</evidence>
<evidence type="ECO:0000256" key="8">
    <source>
        <dbReference type="ARBA" id="ARBA00022628"/>
    </source>
</evidence>
<evidence type="ECO:0000256" key="11">
    <source>
        <dbReference type="ARBA" id="ARBA00022723"/>
    </source>
</evidence>
<evidence type="ECO:0000256" key="12">
    <source>
        <dbReference type="ARBA" id="ARBA00022737"/>
    </source>
</evidence>
<feature type="domain" description="Hcy-binding" evidence="21">
    <location>
        <begin position="9"/>
        <end position="328"/>
    </location>
</feature>
<dbReference type="InterPro" id="IPR037010">
    <property type="entry name" value="VitB12-dep_Met_synth_activ_sf"/>
</dbReference>
<evidence type="ECO:0000259" key="25">
    <source>
        <dbReference type="PROSITE" id="PS51337"/>
    </source>
</evidence>
<dbReference type="Pfam" id="PF00809">
    <property type="entry name" value="Pterin_bind"/>
    <property type="match status" value="1"/>
</dbReference>
<feature type="binding site" evidence="18">
    <location>
        <position position="715"/>
    </location>
    <ligand>
        <name>methylcob(III)alamin</name>
        <dbReference type="ChEBI" id="CHEBI:28115"/>
    </ligand>
</feature>
<feature type="binding site" evidence="17 19">
    <location>
        <position position="313"/>
    </location>
    <ligand>
        <name>Zn(2+)</name>
        <dbReference type="ChEBI" id="CHEBI:29105"/>
    </ligand>
</feature>
<dbReference type="PROSITE" id="PS50974">
    <property type="entry name" value="ADOMET_ACTIVATION"/>
    <property type="match status" value="1"/>
</dbReference>
<evidence type="ECO:0000256" key="20">
    <source>
        <dbReference type="SAM" id="MobiDB-lite"/>
    </source>
</evidence>
<gene>
    <name evidence="26" type="ORF">M0812_30147</name>
</gene>
<dbReference type="FunFam" id="3.20.20.330:FF:000001">
    <property type="entry name" value="Methionine synthase"/>
    <property type="match status" value="1"/>
</dbReference>
<dbReference type="Gene3D" id="1.10.288.10">
    <property type="entry name" value="Cobalamin-dependent Methionine Synthase, domain 2"/>
    <property type="match status" value="1"/>
</dbReference>
<keyword evidence="14 16" id="KW-0486">Methionine biosynthesis</keyword>
<feature type="binding site" evidence="17 19">
    <location>
        <position position="250"/>
    </location>
    <ligand>
        <name>Zn(2+)</name>
        <dbReference type="ChEBI" id="CHEBI:29105"/>
    </ligand>
</feature>
<evidence type="ECO:0000256" key="18">
    <source>
        <dbReference type="PIRSR" id="PIRSR000381-2"/>
    </source>
</evidence>
<dbReference type="SMART" id="SM01018">
    <property type="entry name" value="B12-binding_2"/>
    <property type="match status" value="1"/>
</dbReference>
<evidence type="ECO:0000256" key="3">
    <source>
        <dbReference type="ARBA" id="ARBA00005178"/>
    </source>
</evidence>
<evidence type="ECO:0000259" key="23">
    <source>
        <dbReference type="PROSITE" id="PS50974"/>
    </source>
</evidence>
<evidence type="ECO:0000256" key="15">
    <source>
        <dbReference type="ARBA" id="ARBA00023285"/>
    </source>
</evidence>
<comment type="cofactor">
    <cofactor evidence="1 16 19">
        <name>Zn(2+)</name>
        <dbReference type="ChEBI" id="CHEBI:29105"/>
    </cofactor>
</comment>
<evidence type="ECO:0000256" key="7">
    <source>
        <dbReference type="ARBA" id="ARBA00022605"/>
    </source>
</evidence>
<dbReference type="InterPro" id="IPR036589">
    <property type="entry name" value="HCY_dom_sf"/>
</dbReference>
<dbReference type="InterPro" id="IPR003726">
    <property type="entry name" value="HCY_dom"/>
</dbReference>
<evidence type="ECO:0000256" key="14">
    <source>
        <dbReference type="ARBA" id="ARBA00023167"/>
    </source>
</evidence>
<keyword evidence="11 16" id="KW-0479">Metal-binding</keyword>
<sequence>MSHKPTEAYNQLKQLLSEKVLCVDGATGTEIQKYKLTEEDFRGELFKEHKIDLDGNNDILSLTRPDILLNIHLSYLSAGSDIIETCTFNSTRISQSHYGTSAYVPQMVKSAVQIARNAIKKFKKENPNCGPKFVAGSIGPTVTNLSINSKGEDSTTRPYYFEQVLESYTEQVRALYEAGVDIFQIETITDPLNCKAALVAIYELEQELKVKFPVFISATIFNNGLLSGQSIEAFVTTIKPYNPLVVGLNCSWGCTEMRKYIKNLSEISPFYSICYPNAGLPDVWGKYTEKPETTANHLKEFAESGFVNIVGGCCGTSPEHIKQIANKMKGITPRVPPKIEYKFEACGLETLKITEESPFVNIGERCNVMGSSIFAKKVRGKKLMEMIAVARRQVENGAQIIDINLDDSMLDSKVEMKKFLLALAMERDVAKVPFMIDSSNFEVIIEALKVIQGKPVVNSIHLSEGEEEFIKHAKIIKKFGAAVVVMTTDEEGQATTRERKFQIAKRSYDLLTDPLIGFQPNDIIFDPCILTIGTGIKEHNQYGVEFIESIKLIKKAMPNVLISGGVSNLSFSFRRETKLRKIMHSIFLYHSINAGMDMGIVNVAHLDIYDQIEKNILKIVEEFVLNSNEGAFDALLKYLEDQKQKLEEEKQNKINSNEKGGEELKKKKQTVDQPLTKETVEKKIEYVLVKGLIKQIESLVLSANELYGDPLLVVEGPLLNGMSKVSDLFGSGKMFLPQVLKSANVMKKGFSILRPLIEESKKQNSMNIENEKEKKKRVLLATVKGDVHDIGKNIVNTILSCNNYEVIDLGIRVPADKIINTLKEQHFDVLGLSGLITPSLNEMINVIKELERNELDIPVLIGGATTSAIHCAVKMAPHYSGSIVYILDASKCIKVVKNLLNPEVCEEYKSELKRKQQMLRDQYTNSVIAAPLRLKLEQARDNKLKIDWSIASNLPPRPNKLEQLVFENYDIEELIPYIDWKQFFVQWKMKGKYPCRFYPKVFDDKKIGKEAKKLFEDAQEILEKIKQNEEIKCKGTFALYPANSDGDDIIIWKNDENRTEELNRFHFLRQQFVHEKLSVNNKIKIQNNLSLADFVVPKELKDQYKDYIGCFVVSSGFGLESLLKEAENSENDYQKILIKAMADRLVEAFAEKLHLEIRNNYWGYEKFDKNLNITDLFKEKYQGIRPAVGYPSIPDHSEKTIIWELLDVDNTIGVNLTENMGMNPQSSVSGLILANPLSKYFSIGRIEKDQVVDYAKRKNLSLEVIEKTWLNSILAYETEN</sequence>
<protein>
    <recommendedName>
        <fullName evidence="5 16">Methionine synthase</fullName>
        <ecNumber evidence="5 16">2.1.1.13</ecNumber>
    </recommendedName>
    <alternativeName>
        <fullName evidence="16">5-methyltetrahydrofolate--homocysteine methyltransferase</fullName>
    </alternativeName>
</protein>
<feature type="binding site" evidence="18">
    <location>
        <position position="889"/>
    </location>
    <ligand>
        <name>methylcob(III)alamin</name>
        <dbReference type="ChEBI" id="CHEBI:28115"/>
    </ligand>
</feature>
<evidence type="ECO:0000256" key="19">
    <source>
        <dbReference type="PROSITE-ProRule" id="PRU00333"/>
    </source>
</evidence>
<feature type="binding site" evidence="18">
    <location>
        <begin position="785"/>
        <end position="789"/>
    </location>
    <ligand>
        <name>methylcob(III)alamin</name>
        <dbReference type="ChEBI" id="CHEBI:28115"/>
    </ligand>
</feature>
<keyword evidence="10 16" id="KW-0949">S-adenosyl-L-methionine</keyword>
<feature type="domain" description="AdoMet activation" evidence="23">
    <location>
        <begin position="927"/>
        <end position="1279"/>
    </location>
</feature>
<evidence type="ECO:0000256" key="9">
    <source>
        <dbReference type="ARBA" id="ARBA00022679"/>
    </source>
</evidence>
<dbReference type="FunFam" id="3.20.20.20:FF:000002">
    <property type="entry name" value="Methionine synthase"/>
    <property type="match status" value="1"/>
</dbReference>
<dbReference type="GO" id="GO:0005829">
    <property type="term" value="C:cytosol"/>
    <property type="evidence" value="ECO:0007669"/>
    <property type="project" value="TreeGrafter"/>
</dbReference>
<feature type="domain" description="Pterin-binding" evidence="22">
    <location>
        <begin position="359"/>
        <end position="621"/>
    </location>
</feature>
<dbReference type="Gene3D" id="3.10.196.10">
    <property type="entry name" value="Vitamin B12-dependent methionine synthase, activation domain"/>
    <property type="match status" value="1"/>
</dbReference>
<dbReference type="GO" id="GO:0032259">
    <property type="term" value="P:methylation"/>
    <property type="evidence" value="ECO:0007669"/>
    <property type="project" value="UniProtKB-KW"/>
</dbReference>
<dbReference type="Pfam" id="PF02607">
    <property type="entry name" value="B12-binding_2"/>
    <property type="match status" value="1"/>
</dbReference>
<comment type="catalytic activity">
    <reaction evidence="16">
        <text>(6S)-5-methyl-5,6,7,8-tetrahydrofolate + L-homocysteine = (6S)-5,6,7,8-tetrahydrofolate + L-methionine</text>
        <dbReference type="Rhea" id="RHEA:11172"/>
        <dbReference type="ChEBI" id="CHEBI:18608"/>
        <dbReference type="ChEBI" id="CHEBI:57453"/>
        <dbReference type="ChEBI" id="CHEBI:57844"/>
        <dbReference type="ChEBI" id="CHEBI:58199"/>
        <dbReference type="EC" id="2.1.1.13"/>
    </reaction>
</comment>
<dbReference type="NCBIfam" id="NF007024">
    <property type="entry name" value="PRK09490.1"/>
    <property type="match status" value="1"/>
</dbReference>
<evidence type="ECO:0000313" key="26">
    <source>
        <dbReference type="EMBL" id="KAJ3423614.1"/>
    </source>
</evidence>
<dbReference type="PROSITE" id="PS51332">
    <property type="entry name" value="B12_BINDING"/>
    <property type="match status" value="1"/>
</dbReference>
<evidence type="ECO:0000256" key="1">
    <source>
        <dbReference type="ARBA" id="ARBA00001947"/>
    </source>
</evidence>
<keyword evidence="9 16" id="KW-0808">Transferase</keyword>
<dbReference type="InterPro" id="IPR050554">
    <property type="entry name" value="Met_Synthase/Corrinoid"/>
</dbReference>
<proteinExistence type="inferred from homology"/>
<dbReference type="Pfam" id="PF02310">
    <property type="entry name" value="B12-binding"/>
    <property type="match status" value="1"/>
</dbReference>
<dbReference type="InterPro" id="IPR036724">
    <property type="entry name" value="Cobalamin-bd_sf"/>
</dbReference>
<comment type="function">
    <text evidence="16">Catalyzes the transfer of a methyl group from methyl-cobalamin to homocysteine, yielding enzyme-bound cob(I)alamin and methionine. Subsequently, remethylates the cofactor using methyltetrahydrofolate.</text>
</comment>
<dbReference type="SUPFAM" id="SSF82282">
    <property type="entry name" value="Homocysteine S-methyltransferase"/>
    <property type="match status" value="1"/>
</dbReference>
<comment type="domain">
    <text evidence="16">Modular enzyme with four functionally distinct domains. The isolated Hcy-binding domain catalyzes methyl transfer from free methylcobalamin to homocysteine. The Hcy-binding domain in association with the pterin-binding domain catalyzes the methylation of cob(I)alamin by methyltetrahydrofolate and the methylation of homocysteine. The B12-binding domain binds the cofactor. The AdoMet activation domain binds S-adenosyl-L-methionine. Under aerobic conditions cob(I)alamin can be converted to inactive cob(II)alamin. Reductive methylation by S-adenosyl-L-methionine and flavodoxin regenerates methylcobalamin.</text>
</comment>
<dbReference type="InterPro" id="IPR006158">
    <property type="entry name" value="Cobalamin-bd"/>
</dbReference>
<evidence type="ECO:0000256" key="13">
    <source>
        <dbReference type="ARBA" id="ARBA00022833"/>
    </source>
</evidence>
<dbReference type="Pfam" id="PF02965">
    <property type="entry name" value="Met_synt_B12"/>
    <property type="match status" value="1"/>
</dbReference>
<feature type="domain" description="B12-binding N-terminal" evidence="25">
    <location>
        <begin position="671"/>
        <end position="765"/>
    </location>
</feature>